<gene>
    <name evidence="9" type="ORF">GCM10010468_31520</name>
</gene>
<dbReference type="Gene3D" id="2.130.10.120">
    <property type="entry name" value="Prolyl oligopeptidase, N-terminal domain"/>
    <property type="match status" value="1"/>
</dbReference>
<dbReference type="InterPro" id="IPR051167">
    <property type="entry name" value="Prolyl_oligopep/macrocyclase"/>
</dbReference>
<dbReference type="InterPro" id="IPR002471">
    <property type="entry name" value="Pept_S9_AS"/>
</dbReference>
<dbReference type="PANTHER" id="PTHR42881:SF2">
    <property type="entry name" value="PROLYL ENDOPEPTIDASE"/>
    <property type="match status" value="1"/>
</dbReference>
<dbReference type="RefSeq" id="WP_344828657.1">
    <property type="nucleotide sequence ID" value="NZ_BAAAUV010000007.1"/>
</dbReference>
<dbReference type="EMBL" id="BAAAUV010000007">
    <property type="protein sequence ID" value="GAA3212273.1"/>
    <property type="molecule type" value="Genomic_DNA"/>
</dbReference>
<name>A0ABP6Q8U4_9ACTN</name>
<comment type="caution">
    <text evidence="9">The sequence shown here is derived from an EMBL/GenBank/DDBJ whole genome shotgun (WGS) entry which is preliminary data.</text>
</comment>
<comment type="catalytic activity">
    <reaction evidence="1">
        <text>Hydrolysis of Pro-|-Xaa &gt;&gt; Ala-|-Xaa in oligopeptides.</text>
        <dbReference type="EC" id="3.4.21.26"/>
    </reaction>
</comment>
<organism evidence="9 10">
    <name type="scientific">Actinocorallia longicatena</name>
    <dbReference type="NCBI Taxonomy" id="111803"/>
    <lineage>
        <taxon>Bacteria</taxon>
        <taxon>Bacillati</taxon>
        <taxon>Actinomycetota</taxon>
        <taxon>Actinomycetes</taxon>
        <taxon>Streptosporangiales</taxon>
        <taxon>Thermomonosporaceae</taxon>
        <taxon>Actinocorallia</taxon>
    </lineage>
</organism>
<evidence type="ECO:0000313" key="10">
    <source>
        <dbReference type="Proteomes" id="UP001501237"/>
    </source>
</evidence>
<keyword evidence="5" id="KW-0378">Hydrolase</keyword>
<dbReference type="InterPro" id="IPR029058">
    <property type="entry name" value="AB_hydrolase_fold"/>
</dbReference>
<evidence type="ECO:0000256" key="2">
    <source>
        <dbReference type="ARBA" id="ARBA00005228"/>
    </source>
</evidence>
<accession>A0ABP6Q8U4</accession>
<dbReference type="SUPFAM" id="SSF50993">
    <property type="entry name" value="Peptidase/esterase 'gauge' domain"/>
    <property type="match status" value="1"/>
</dbReference>
<dbReference type="InterPro" id="IPR001375">
    <property type="entry name" value="Peptidase_S9_cat"/>
</dbReference>
<dbReference type="Proteomes" id="UP001501237">
    <property type="component" value="Unassembled WGS sequence"/>
</dbReference>
<dbReference type="Gene3D" id="3.40.50.1820">
    <property type="entry name" value="alpha/beta hydrolase"/>
    <property type="match status" value="1"/>
</dbReference>
<evidence type="ECO:0000256" key="4">
    <source>
        <dbReference type="ARBA" id="ARBA00022670"/>
    </source>
</evidence>
<reference evidence="10" key="1">
    <citation type="journal article" date="2019" name="Int. J. Syst. Evol. Microbiol.">
        <title>The Global Catalogue of Microorganisms (GCM) 10K type strain sequencing project: providing services to taxonomists for standard genome sequencing and annotation.</title>
        <authorList>
            <consortium name="The Broad Institute Genomics Platform"/>
            <consortium name="The Broad Institute Genome Sequencing Center for Infectious Disease"/>
            <person name="Wu L."/>
            <person name="Ma J."/>
        </authorList>
    </citation>
    <scope>NUCLEOTIDE SEQUENCE [LARGE SCALE GENOMIC DNA]</scope>
    <source>
        <strain evidence="10">JCM 9377</strain>
    </source>
</reference>
<protein>
    <recommendedName>
        <fullName evidence="3">prolyl oligopeptidase</fullName>
        <ecNumber evidence="3">3.4.21.26</ecNumber>
    </recommendedName>
</protein>
<keyword evidence="4" id="KW-0645">Protease</keyword>
<feature type="domain" description="Peptidase S9A N-terminal" evidence="8">
    <location>
        <begin position="7"/>
        <end position="359"/>
    </location>
</feature>
<dbReference type="PRINTS" id="PR00862">
    <property type="entry name" value="PROLIGOPTASE"/>
</dbReference>
<dbReference type="SUPFAM" id="SSF53474">
    <property type="entry name" value="alpha/beta-Hydrolases"/>
    <property type="match status" value="1"/>
</dbReference>
<evidence type="ECO:0000256" key="3">
    <source>
        <dbReference type="ARBA" id="ARBA00011897"/>
    </source>
</evidence>
<evidence type="ECO:0000259" key="7">
    <source>
        <dbReference type="Pfam" id="PF00326"/>
    </source>
</evidence>
<dbReference type="PANTHER" id="PTHR42881">
    <property type="entry name" value="PROLYL ENDOPEPTIDASE"/>
    <property type="match status" value="1"/>
</dbReference>
<evidence type="ECO:0000313" key="9">
    <source>
        <dbReference type="EMBL" id="GAA3212273.1"/>
    </source>
</evidence>
<sequence>MRTTTYPPAARDSLVELLHGQPVADPYRWLEDAEDAETVRWSAAQEDLWRATPLPARERLLRRALDLADAGTVTAPVRRDGRSFVLRRLPGQMHPVLYADERVVLDPGALDPSGTTVLDAWDPSPDGGRVTVQLSRGGTEQGTLYVLDVETGDVLGAPIPGCRYSPVAWLSREAFYYVLDGRLRLRRVTGEDVEVCGAPPGRIGLGISADGRWLTVATGTGLGLADLREGEHTAPPLRAVHEAVSAAVGIDGRLYLAVPTPEGMSLEVASPLDPARRKVLLPADPDALLADFTVLPDVLLVVRLRDGVSELTVHRRDSGEALHPVTLPGSGTLGRLSSDGHSAWFTYTDPVTPPQVWQYAENSLTLFEAAPGRIAVPAVETHTLTATSADGTPVRITLLTPPGDGPRPTILHGYGGFGLPLTPVFAADALTWIASGGALAIAHLRGGPGTREQATRARKQNVFDDFLAAAELLVSTGRTSPERLAVWGESNGGLLAGAAITQRPDLFAAAVCAAPLLDMVRYERTGLGPAWTAEYGTASDPGDLASLLAYSPYHHVRPGTRYPATLFATYDGDTRVDPLHARKMCAALQWATGASAPIVLRHEPEVGHAGRSHDRAAGLVADLLAFLAAHTGLEC</sequence>
<feature type="domain" description="Peptidase S9 prolyl oligopeptidase catalytic" evidence="7">
    <location>
        <begin position="430"/>
        <end position="632"/>
    </location>
</feature>
<dbReference type="EC" id="3.4.21.26" evidence="3"/>
<evidence type="ECO:0000256" key="5">
    <source>
        <dbReference type="ARBA" id="ARBA00022801"/>
    </source>
</evidence>
<dbReference type="InterPro" id="IPR002470">
    <property type="entry name" value="Peptidase_S9A"/>
</dbReference>
<dbReference type="Pfam" id="PF00326">
    <property type="entry name" value="Peptidase_S9"/>
    <property type="match status" value="1"/>
</dbReference>
<comment type="similarity">
    <text evidence="2">Belongs to the peptidase S9A family.</text>
</comment>
<dbReference type="InterPro" id="IPR023302">
    <property type="entry name" value="Pept_S9A_N"/>
</dbReference>
<evidence type="ECO:0000256" key="6">
    <source>
        <dbReference type="ARBA" id="ARBA00022825"/>
    </source>
</evidence>
<dbReference type="PROSITE" id="PS00708">
    <property type="entry name" value="PRO_ENDOPEP_SER"/>
    <property type="match status" value="1"/>
</dbReference>
<dbReference type="Pfam" id="PF02897">
    <property type="entry name" value="Peptidase_S9_N"/>
    <property type="match status" value="1"/>
</dbReference>
<keyword evidence="10" id="KW-1185">Reference proteome</keyword>
<proteinExistence type="inferred from homology"/>
<evidence type="ECO:0000259" key="8">
    <source>
        <dbReference type="Pfam" id="PF02897"/>
    </source>
</evidence>
<keyword evidence="6" id="KW-0720">Serine protease</keyword>
<evidence type="ECO:0000256" key="1">
    <source>
        <dbReference type="ARBA" id="ARBA00001070"/>
    </source>
</evidence>